<sequence length="85" mass="8904">MPLVLRPNSFALLSASGSANQASGFYPYCSGRTAVASGTVGSNSQAHHKPILSKPHASYPSVERRSQEKCSGVLVSAQSVELRAD</sequence>
<evidence type="ECO:0000313" key="3">
    <source>
        <dbReference type="Proteomes" id="UP000488956"/>
    </source>
</evidence>
<dbReference type="EMBL" id="QXFX01009593">
    <property type="protein sequence ID" value="KAE9054505.1"/>
    <property type="molecule type" value="Genomic_DNA"/>
</dbReference>
<reference evidence="2 3" key="1">
    <citation type="submission" date="2018-09" db="EMBL/GenBank/DDBJ databases">
        <title>Genomic investigation of the strawberry pathogen Phytophthora fragariae indicates pathogenicity is determined by transcriptional variation in three key races.</title>
        <authorList>
            <person name="Adams T.M."/>
            <person name="Armitage A.D."/>
            <person name="Sobczyk M.K."/>
            <person name="Bates H.J."/>
            <person name="Dunwell J.M."/>
            <person name="Nellist C.F."/>
            <person name="Harrison R.J."/>
        </authorList>
    </citation>
    <scope>NUCLEOTIDE SEQUENCE [LARGE SCALE GENOMIC DNA]</scope>
    <source>
        <strain evidence="2 3">ONT-3</strain>
    </source>
</reference>
<protein>
    <submittedName>
        <fullName evidence="2">Uncharacterized protein</fullName>
    </submittedName>
</protein>
<accession>A0A6G0JEZ8</accession>
<comment type="caution">
    <text evidence="2">The sequence shown here is derived from an EMBL/GenBank/DDBJ whole genome shotgun (WGS) entry which is preliminary data.</text>
</comment>
<evidence type="ECO:0000313" key="2">
    <source>
        <dbReference type="EMBL" id="KAE9054505.1"/>
    </source>
</evidence>
<name>A0A6G0JEZ8_9STRA</name>
<proteinExistence type="predicted"/>
<evidence type="ECO:0000256" key="1">
    <source>
        <dbReference type="SAM" id="MobiDB-lite"/>
    </source>
</evidence>
<dbReference type="AlphaFoldDB" id="A0A6G0JEZ8"/>
<dbReference type="Proteomes" id="UP000488956">
    <property type="component" value="Unassembled WGS sequence"/>
</dbReference>
<organism evidence="2 3">
    <name type="scientific">Phytophthora fragariae</name>
    <dbReference type="NCBI Taxonomy" id="53985"/>
    <lineage>
        <taxon>Eukaryota</taxon>
        <taxon>Sar</taxon>
        <taxon>Stramenopiles</taxon>
        <taxon>Oomycota</taxon>
        <taxon>Peronosporomycetes</taxon>
        <taxon>Peronosporales</taxon>
        <taxon>Peronosporaceae</taxon>
        <taxon>Phytophthora</taxon>
    </lineage>
</organism>
<feature type="region of interest" description="Disordered" evidence="1">
    <location>
        <begin position="39"/>
        <end position="65"/>
    </location>
</feature>
<gene>
    <name evidence="2" type="ORF">PF010_g32506</name>
</gene>